<feature type="region of interest" description="Disordered" evidence="10">
    <location>
        <begin position="326"/>
        <end position="583"/>
    </location>
</feature>
<dbReference type="InterPro" id="IPR044570">
    <property type="entry name" value="Set1-like"/>
</dbReference>
<evidence type="ECO:0000256" key="4">
    <source>
        <dbReference type="ARBA" id="ARBA00022691"/>
    </source>
</evidence>
<keyword evidence="3" id="KW-0808">Transferase</keyword>
<comment type="subcellular location">
    <subcellularLocation>
        <location evidence="1">Nucleus</location>
    </subcellularLocation>
</comment>
<dbReference type="Gene3D" id="2.170.270.10">
    <property type="entry name" value="SET domain"/>
    <property type="match status" value="1"/>
</dbReference>
<feature type="transmembrane region" description="Helical" evidence="11">
    <location>
        <begin position="41"/>
        <end position="63"/>
    </location>
</feature>
<feature type="region of interest" description="Disordered" evidence="10">
    <location>
        <begin position="110"/>
        <end position="141"/>
    </location>
</feature>
<dbReference type="Ensembl" id="ENSCUST00005011717.1">
    <property type="protein sequence ID" value="ENSCUSP00005011245.1"/>
    <property type="gene ID" value="ENSCUSG00005007253.1"/>
</dbReference>
<dbReference type="Proteomes" id="UP000694563">
    <property type="component" value="Unassembled WGS sequence"/>
</dbReference>
<evidence type="ECO:0000256" key="1">
    <source>
        <dbReference type="ARBA" id="ARBA00004123"/>
    </source>
</evidence>
<evidence type="ECO:0000256" key="2">
    <source>
        <dbReference type="ARBA" id="ARBA00022603"/>
    </source>
</evidence>
<keyword evidence="2" id="KW-0489">Methyltransferase</keyword>
<name>A0A8C3UAJ4_CATUS</name>
<evidence type="ECO:0000256" key="3">
    <source>
        <dbReference type="ARBA" id="ARBA00022679"/>
    </source>
</evidence>
<dbReference type="AlphaFoldDB" id="A0A8C3UAJ4"/>
<dbReference type="PANTHER" id="PTHR45814">
    <property type="entry name" value="HISTONE-LYSINE N-METHYLTRANSFERASE SETD1"/>
    <property type="match status" value="1"/>
</dbReference>
<evidence type="ECO:0000256" key="7">
    <source>
        <dbReference type="ARBA" id="ARBA00023015"/>
    </source>
</evidence>
<feature type="compositionally biased region" description="Gly residues" evidence="10">
    <location>
        <begin position="268"/>
        <end position="281"/>
    </location>
</feature>
<feature type="domain" description="Post-SET" evidence="13">
    <location>
        <begin position="885"/>
        <end position="901"/>
    </location>
</feature>
<keyword evidence="4" id="KW-0949">S-adenosyl-L-methionine</keyword>
<dbReference type="SMART" id="SM01291">
    <property type="entry name" value="N-SET"/>
    <property type="match status" value="1"/>
</dbReference>
<dbReference type="GO" id="GO:0003723">
    <property type="term" value="F:RNA binding"/>
    <property type="evidence" value="ECO:0007669"/>
    <property type="project" value="UniProtKB-KW"/>
</dbReference>
<dbReference type="InterPro" id="IPR037841">
    <property type="entry name" value="SET_SETD1A/B"/>
</dbReference>
<feature type="compositionally biased region" description="Pro residues" evidence="10">
    <location>
        <begin position="217"/>
        <end position="227"/>
    </location>
</feature>
<sequence>MEMGFISLFRLIFGLNFTDFGSFFTALLGGGHGNGVHFPNFGFISPILGQFTPILSVFFPALLGGGHGNGVHFQIFGLIYPNFGLIYPDFGLIFTDFGFFLQLSSGEDMEISSDDADAPPRAPPAAPLPLPRAPPSPVLPPPLPPSPSWPWPCPPPPRPLPDFGASPPALFDLLGRLGGGAGGSRWPGGGGPGLFPAPDAAPEPPPRGGRGLQALPPLHPPTPPSPSPTLRALPPLLPPVRGGATPRHRARPSPPPPPPPPPQPPGVPGGSLGGSLGGSPRPGGPVEGVLAALVQEMKATMQRDLNRKMVENVAFRAFDAWWERKEEQVKPFQSGRGRDEAPERARPKEPPPALLSLVDWARGGGSGLRGALRLPSFKVKRKEPSELGEGAEEKRPRPPTPPEEDEDDKEPPRAEAGKRRKLFRLDSEGEEASEESSSAKDEEEEEAPPSPREPPVLLEHNYAMPARAGPPKAPPPPPALCLEPGAAEVLEAPEEVVAELPPPGVTDREPGVTTAAQPPRRKRHRPPPPSSSSDSDDDDSDSSDDDDDDYDDDDDGGAQRWLRPRGVPPVVSSPPGSPPAAFAPRSEFEQMTILYDIWSAGLDAEDARFLRLTYERLLQQDGAAHWLNDTHWVHHTVTRTSSPRRRRRWPERREHRTGSARSEGYYPISRREKARYLRPCPAPRPDPDAPDTQVRPAGPRPPRCARVPTAVSPCPHVRHPQGPNRVLSERRSEQRRLLSAIGSAALPDSDLLKLNQLKFRKKRLRFGRSRIHEWGLFAMEPIAADEMVIEYVGQNIRQVVADMREKRYAQEGIGSSYLFRVDHDTIIDATKCGNLARFINHCCTPNCYAKVITIEAQKKIVIYSKQAIGVNEEITYDYKFPIEDTKIPCLCRTESCRGTLN</sequence>
<dbReference type="PROSITE" id="PS50280">
    <property type="entry name" value="SET"/>
    <property type="match status" value="1"/>
</dbReference>
<dbReference type="InterPro" id="IPR003616">
    <property type="entry name" value="Post-SET_dom"/>
</dbReference>
<dbReference type="PANTHER" id="PTHR45814:SF3">
    <property type="entry name" value="HISTONE-LYSINE N-METHYLTRANSFERASE SETD1A"/>
    <property type="match status" value="1"/>
</dbReference>
<evidence type="ECO:0000313" key="15">
    <source>
        <dbReference type="Proteomes" id="UP000694563"/>
    </source>
</evidence>
<feature type="compositionally biased region" description="Pro residues" evidence="10">
    <location>
        <begin position="252"/>
        <end position="267"/>
    </location>
</feature>
<dbReference type="SMART" id="SM00317">
    <property type="entry name" value="SET"/>
    <property type="match status" value="1"/>
</dbReference>
<evidence type="ECO:0000256" key="10">
    <source>
        <dbReference type="SAM" id="MobiDB-lite"/>
    </source>
</evidence>
<keyword evidence="9" id="KW-0539">Nucleus</keyword>
<keyword evidence="7" id="KW-0805">Transcription regulation</keyword>
<proteinExistence type="predicted"/>
<dbReference type="SUPFAM" id="SSF82199">
    <property type="entry name" value="SET domain"/>
    <property type="match status" value="1"/>
</dbReference>
<evidence type="ECO:0000256" key="9">
    <source>
        <dbReference type="ARBA" id="ARBA00023242"/>
    </source>
</evidence>
<dbReference type="GO" id="GO:0032259">
    <property type="term" value="P:methylation"/>
    <property type="evidence" value="ECO:0007669"/>
    <property type="project" value="UniProtKB-KW"/>
</dbReference>
<dbReference type="InterPro" id="IPR024657">
    <property type="entry name" value="COMPASS_Set1_N-SET"/>
</dbReference>
<evidence type="ECO:0000256" key="8">
    <source>
        <dbReference type="ARBA" id="ARBA00023163"/>
    </source>
</evidence>
<feature type="compositionally biased region" description="Basic and acidic residues" evidence="10">
    <location>
        <begin position="336"/>
        <end position="349"/>
    </location>
</feature>
<dbReference type="InterPro" id="IPR046341">
    <property type="entry name" value="SET_dom_sf"/>
</dbReference>
<dbReference type="InterPro" id="IPR001214">
    <property type="entry name" value="SET_dom"/>
</dbReference>
<feature type="compositionally biased region" description="Basic residues" evidence="10">
    <location>
        <begin position="636"/>
        <end position="650"/>
    </location>
</feature>
<evidence type="ECO:0000259" key="13">
    <source>
        <dbReference type="PROSITE" id="PS50868"/>
    </source>
</evidence>
<reference evidence="14" key="2">
    <citation type="submission" date="2025-09" db="UniProtKB">
        <authorList>
            <consortium name="Ensembl"/>
        </authorList>
    </citation>
    <scope>IDENTIFICATION</scope>
</reference>
<evidence type="ECO:0000256" key="6">
    <source>
        <dbReference type="ARBA" id="ARBA00022884"/>
    </source>
</evidence>
<dbReference type="GO" id="GO:0042800">
    <property type="term" value="F:histone H3K4 methyltransferase activity"/>
    <property type="evidence" value="ECO:0007669"/>
    <property type="project" value="InterPro"/>
</dbReference>
<feature type="compositionally biased region" description="Basic and acidic residues" evidence="10">
    <location>
        <begin position="410"/>
        <end position="427"/>
    </location>
</feature>
<feature type="region of interest" description="Disordered" evidence="10">
    <location>
        <begin position="181"/>
        <end position="287"/>
    </location>
</feature>
<keyword evidence="11" id="KW-0472">Membrane</keyword>
<protein>
    <submittedName>
        <fullName evidence="14">Uncharacterized protein</fullName>
    </submittedName>
</protein>
<feature type="transmembrane region" description="Helical" evidence="11">
    <location>
        <begin position="75"/>
        <end position="101"/>
    </location>
</feature>
<dbReference type="GO" id="GO:0048188">
    <property type="term" value="C:Set1C/COMPASS complex"/>
    <property type="evidence" value="ECO:0007669"/>
    <property type="project" value="InterPro"/>
</dbReference>
<dbReference type="PROSITE" id="PS50868">
    <property type="entry name" value="POST_SET"/>
    <property type="match status" value="1"/>
</dbReference>
<feature type="transmembrane region" description="Helical" evidence="11">
    <location>
        <begin position="7"/>
        <end position="29"/>
    </location>
</feature>
<dbReference type="CDD" id="cd19169">
    <property type="entry name" value="SET_SETD1"/>
    <property type="match status" value="1"/>
</dbReference>
<dbReference type="Pfam" id="PF00856">
    <property type="entry name" value="SET"/>
    <property type="match status" value="1"/>
</dbReference>
<feature type="compositionally biased region" description="Gly residues" evidence="10">
    <location>
        <begin position="181"/>
        <end position="193"/>
    </location>
</feature>
<accession>A0A8C3UAJ4</accession>
<organism evidence="14 15">
    <name type="scientific">Catharus ustulatus</name>
    <name type="common">Russet-backed thrush</name>
    <name type="synonym">Hylocichla ustulatus</name>
    <dbReference type="NCBI Taxonomy" id="91951"/>
    <lineage>
        <taxon>Eukaryota</taxon>
        <taxon>Metazoa</taxon>
        <taxon>Chordata</taxon>
        <taxon>Craniata</taxon>
        <taxon>Vertebrata</taxon>
        <taxon>Euteleostomi</taxon>
        <taxon>Archelosauria</taxon>
        <taxon>Archosauria</taxon>
        <taxon>Dinosauria</taxon>
        <taxon>Saurischia</taxon>
        <taxon>Theropoda</taxon>
        <taxon>Coelurosauria</taxon>
        <taxon>Aves</taxon>
        <taxon>Neognathae</taxon>
        <taxon>Neoaves</taxon>
        <taxon>Telluraves</taxon>
        <taxon>Australaves</taxon>
        <taxon>Passeriformes</taxon>
        <taxon>Turdidae</taxon>
        <taxon>Catharus</taxon>
    </lineage>
</organism>
<feature type="region of interest" description="Disordered" evidence="10">
    <location>
        <begin position="636"/>
        <end position="729"/>
    </location>
</feature>
<feature type="compositionally biased region" description="Low complexity" evidence="10">
    <location>
        <begin position="480"/>
        <end position="490"/>
    </location>
</feature>
<evidence type="ECO:0000313" key="14">
    <source>
        <dbReference type="Ensembl" id="ENSCUSP00005011245.1"/>
    </source>
</evidence>
<dbReference type="FunFam" id="2.170.270.10:FF:000010">
    <property type="entry name" value="Histone-lysine N-methyltransferase"/>
    <property type="match status" value="1"/>
</dbReference>
<keyword evidence="15" id="KW-1185">Reference proteome</keyword>
<dbReference type="Pfam" id="PF11764">
    <property type="entry name" value="N-SET"/>
    <property type="match status" value="1"/>
</dbReference>
<keyword evidence="8" id="KW-0804">Transcription</keyword>
<feature type="compositionally biased region" description="Acidic residues" evidence="10">
    <location>
        <begin position="534"/>
        <end position="556"/>
    </location>
</feature>
<feature type="compositionally biased region" description="Pro residues" evidence="10">
    <location>
        <begin position="120"/>
        <end position="141"/>
    </location>
</feature>
<keyword evidence="11" id="KW-0812">Transmembrane</keyword>
<feature type="domain" description="SET" evidence="12">
    <location>
        <begin position="762"/>
        <end position="879"/>
    </location>
</feature>
<keyword evidence="11" id="KW-1133">Transmembrane helix</keyword>
<evidence type="ECO:0000256" key="11">
    <source>
        <dbReference type="SAM" id="Phobius"/>
    </source>
</evidence>
<evidence type="ECO:0000256" key="5">
    <source>
        <dbReference type="ARBA" id="ARBA00022853"/>
    </source>
</evidence>
<keyword evidence="6" id="KW-0694">RNA-binding</keyword>
<evidence type="ECO:0000259" key="12">
    <source>
        <dbReference type="PROSITE" id="PS50280"/>
    </source>
</evidence>
<keyword evidence="5" id="KW-0156">Chromatin regulator</keyword>
<gene>
    <name evidence="14" type="primary">LOC117011410</name>
</gene>
<reference evidence="14" key="1">
    <citation type="submission" date="2025-08" db="UniProtKB">
        <authorList>
            <consortium name="Ensembl"/>
        </authorList>
    </citation>
    <scope>IDENTIFICATION</scope>
</reference>